<organism evidence="1 2">
    <name type="scientific">Streptomyces thermospinosisporus</name>
    <dbReference type="NCBI Taxonomy" id="161482"/>
    <lineage>
        <taxon>Bacteria</taxon>
        <taxon>Bacillati</taxon>
        <taxon>Actinomycetota</taxon>
        <taxon>Actinomycetes</taxon>
        <taxon>Kitasatosporales</taxon>
        <taxon>Streptomycetaceae</taxon>
        <taxon>Streptomyces</taxon>
    </lineage>
</organism>
<protein>
    <recommendedName>
        <fullName evidence="3">WD40 repeat domain-containing protein</fullName>
    </recommendedName>
</protein>
<evidence type="ECO:0000313" key="2">
    <source>
        <dbReference type="Proteomes" id="UP001500973"/>
    </source>
</evidence>
<evidence type="ECO:0008006" key="3">
    <source>
        <dbReference type="Google" id="ProtNLM"/>
    </source>
</evidence>
<name>A0ABP4JCA3_9ACTN</name>
<dbReference type="EMBL" id="BAAAIZ010000016">
    <property type="protein sequence ID" value="GAA1418532.1"/>
    <property type="molecule type" value="Genomic_DNA"/>
</dbReference>
<accession>A0ABP4JCA3</accession>
<reference evidence="2" key="1">
    <citation type="journal article" date="2019" name="Int. J. Syst. Evol. Microbiol.">
        <title>The Global Catalogue of Microorganisms (GCM) 10K type strain sequencing project: providing services to taxonomists for standard genome sequencing and annotation.</title>
        <authorList>
            <consortium name="The Broad Institute Genomics Platform"/>
            <consortium name="The Broad Institute Genome Sequencing Center for Infectious Disease"/>
            <person name="Wu L."/>
            <person name="Ma J."/>
        </authorList>
    </citation>
    <scope>NUCLEOTIDE SEQUENCE [LARGE SCALE GENOMIC DNA]</scope>
    <source>
        <strain evidence="2">JCM 11756</strain>
    </source>
</reference>
<dbReference type="SUPFAM" id="SSF50969">
    <property type="entry name" value="YVTN repeat-like/Quinoprotein amine dehydrogenase"/>
    <property type="match status" value="1"/>
</dbReference>
<evidence type="ECO:0000313" key="1">
    <source>
        <dbReference type="EMBL" id="GAA1418532.1"/>
    </source>
</evidence>
<gene>
    <name evidence="1" type="ORF">GCM10009601_14130</name>
</gene>
<dbReference type="Proteomes" id="UP001500973">
    <property type="component" value="Unassembled WGS sequence"/>
</dbReference>
<sequence length="177" mass="19473">MRGRPTVHAVDRRTGKENEAVRLRFGDGFVAGGFTEDGRHALVATMGGLLEGWSVTGGTARRVLGPLGPAMRGDESQLRPVGRSAFVVANGTAVRFLHFEDPGRIDAYDFLEEQSFHAISPDGRTVLRGTPEGMEVFRLGPALWKRHLCQVLGRDLSEDERRGLHWEPVGRVCPQNT</sequence>
<dbReference type="InterPro" id="IPR011044">
    <property type="entry name" value="Quino_amine_DH_bsu"/>
</dbReference>
<proteinExistence type="predicted"/>
<dbReference type="RefSeq" id="WP_344010925.1">
    <property type="nucleotide sequence ID" value="NZ_BAAAIZ010000016.1"/>
</dbReference>
<comment type="caution">
    <text evidence="1">The sequence shown here is derived from an EMBL/GenBank/DDBJ whole genome shotgun (WGS) entry which is preliminary data.</text>
</comment>
<keyword evidence="2" id="KW-1185">Reference proteome</keyword>